<keyword evidence="3" id="KW-1185">Reference proteome</keyword>
<evidence type="ECO:0008006" key="4">
    <source>
        <dbReference type="Google" id="ProtNLM"/>
    </source>
</evidence>
<gene>
    <name evidence="2" type="ORF">FPE_LOCUS17716</name>
</gene>
<proteinExistence type="predicted"/>
<evidence type="ECO:0000256" key="1">
    <source>
        <dbReference type="SAM" id="MobiDB-lite"/>
    </source>
</evidence>
<evidence type="ECO:0000313" key="2">
    <source>
        <dbReference type="EMBL" id="CAI9770083.1"/>
    </source>
</evidence>
<dbReference type="GO" id="GO:0006355">
    <property type="term" value="P:regulation of DNA-templated transcription"/>
    <property type="evidence" value="ECO:0007669"/>
    <property type="project" value="InterPro"/>
</dbReference>
<feature type="compositionally biased region" description="Basic and acidic residues" evidence="1">
    <location>
        <begin position="298"/>
        <end position="311"/>
    </location>
</feature>
<reference evidence="2" key="1">
    <citation type="submission" date="2023-05" db="EMBL/GenBank/DDBJ databases">
        <authorList>
            <person name="Huff M."/>
        </authorList>
    </citation>
    <scope>NUCLEOTIDE SEQUENCE</scope>
</reference>
<feature type="region of interest" description="Disordered" evidence="1">
    <location>
        <begin position="291"/>
        <end position="323"/>
    </location>
</feature>
<feature type="region of interest" description="Disordered" evidence="1">
    <location>
        <begin position="113"/>
        <end position="133"/>
    </location>
</feature>
<dbReference type="AlphaFoldDB" id="A0AAD2DZ24"/>
<dbReference type="InterPro" id="IPR039928">
    <property type="entry name" value="LNK"/>
</dbReference>
<dbReference type="PANTHER" id="PTHR33334:SF8">
    <property type="entry name" value="PROTEIN LNK1"/>
    <property type="match status" value="1"/>
</dbReference>
<dbReference type="EMBL" id="OU503045">
    <property type="protein sequence ID" value="CAI9770083.1"/>
    <property type="molecule type" value="Genomic_DNA"/>
</dbReference>
<dbReference type="PANTHER" id="PTHR33334">
    <property type="entry name" value="PROTEIN LNK1"/>
    <property type="match status" value="1"/>
</dbReference>
<dbReference type="Proteomes" id="UP000834106">
    <property type="component" value="Chromosome 10"/>
</dbReference>
<protein>
    <recommendedName>
        <fullName evidence="4">Protein LNK1</fullName>
    </recommendedName>
</protein>
<sequence length="681" mass="75466">MSDLCMYGFEDIVWDEYYQNEDHIVPHPGEQAKEISFQGDSCKKPRYEVTGISRSYGDKSAAKHVGQEKEQGNLSASISRKNTMLEKDSWSRTPHSTFLSPTVHDTIKEASSAASDNTRISSHGFNGNNLDSNGSEACANDPTLNDECTAVENNSFSYPLGDISQTDDLNFFDKNPEDEDSSDLLCYDWPEIGNFDDVNGVFRSCNSTFGLGVDQEDELSWFSSDDAIGGSSDILKSDFKFFCPESKAMENISENHDPSMVNGSYSTNDTTRSTASILCSERDESASCMSFVNGSTTSDRKEEVMPTEKEIGQNGKIQPNISTKNCYETGSNRMINEHKQQSKQQNRSQRKRKEQCTGNGCFYYVCNLPNEVRHLPSGDTSDETLQSMASQHQQKALVPDSCDYPQNTFPYVHLDSSHLPDKTLVHAPSSAIRSEHDDLAFLSPREPSYASSQFVQNSGDPSFQVAATAGCVKKERLDNHQGSQSTILDPISLEKRVHRSGDKFENQSDVDGVSMVIPAEFCSSNIQESSSMNSDLDDISIEAASFEHLQLVMEQLDMRTKLCIRDSLYRLARNAEQRFTHANPNGGCKDEKDASGALMAEGSNKCTGFMDMETDTNPIDRSIAHLLFHRPSDLSSIPVNDSFAFRSPSMVHGPITSIPLTDEKPINNEETAVAETEKIVS</sequence>
<evidence type="ECO:0000313" key="3">
    <source>
        <dbReference type="Proteomes" id="UP000834106"/>
    </source>
</evidence>
<dbReference type="GO" id="GO:0007623">
    <property type="term" value="P:circadian rhythm"/>
    <property type="evidence" value="ECO:0007669"/>
    <property type="project" value="InterPro"/>
</dbReference>
<name>A0AAD2DZ24_9LAMI</name>
<organism evidence="2 3">
    <name type="scientific">Fraxinus pennsylvanica</name>
    <dbReference type="NCBI Taxonomy" id="56036"/>
    <lineage>
        <taxon>Eukaryota</taxon>
        <taxon>Viridiplantae</taxon>
        <taxon>Streptophyta</taxon>
        <taxon>Embryophyta</taxon>
        <taxon>Tracheophyta</taxon>
        <taxon>Spermatophyta</taxon>
        <taxon>Magnoliopsida</taxon>
        <taxon>eudicotyledons</taxon>
        <taxon>Gunneridae</taxon>
        <taxon>Pentapetalae</taxon>
        <taxon>asterids</taxon>
        <taxon>lamiids</taxon>
        <taxon>Lamiales</taxon>
        <taxon>Oleaceae</taxon>
        <taxon>Oleeae</taxon>
        <taxon>Fraxinus</taxon>
    </lineage>
</organism>
<accession>A0AAD2DZ24</accession>